<name>A0A9W6GGI1_9FUSO</name>
<organism evidence="1 2">
    <name type="scientific">Propionigenium maris DSM 9537</name>
    <dbReference type="NCBI Taxonomy" id="1123000"/>
    <lineage>
        <taxon>Bacteria</taxon>
        <taxon>Fusobacteriati</taxon>
        <taxon>Fusobacteriota</taxon>
        <taxon>Fusobacteriia</taxon>
        <taxon>Fusobacteriales</taxon>
        <taxon>Fusobacteriaceae</taxon>
        <taxon>Propionigenium</taxon>
    </lineage>
</organism>
<gene>
    <name evidence="1" type="ORF">PM10SUCC1_03490</name>
</gene>
<dbReference type="PANTHER" id="PTHR30087:SF1">
    <property type="entry name" value="HYPOTHETICAL CYTOSOLIC PROTEIN"/>
    <property type="match status" value="1"/>
</dbReference>
<dbReference type="InterPro" id="IPR007553">
    <property type="entry name" value="2-thiour_desulf"/>
</dbReference>
<evidence type="ECO:0000313" key="2">
    <source>
        <dbReference type="Proteomes" id="UP001144471"/>
    </source>
</evidence>
<dbReference type="Pfam" id="PF04463">
    <property type="entry name" value="2-thiour_desulf"/>
    <property type="match status" value="1"/>
</dbReference>
<evidence type="ECO:0008006" key="3">
    <source>
        <dbReference type="Google" id="ProtNLM"/>
    </source>
</evidence>
<protein>
    <recommendedName>
        <fullName evidence="3">DUF523 domain-containing protein</fullName>
    </recommendedName>
</protein>
<keyword evidence="2" id="KW-1185">Reference proteome</keyword>
<dbReference type="EMBL" id="BSDY01000001">
    <property type="protein sequence ID" value="GLI54834.1"/>
    <property type="molecule type" value="Genomic_DNA"/>
</dbReference>
<dbReference type="RefSeq" id="WP_281832895.1">
    <property type="nucleotide sequence ID" value="NZ_BSDY01000001.1"/>
</dbReference>
<evidence type="ECO:0000313" key="1">
    <source>
        <dbReference type="EMBL" id="GLI54834.1"/>
    </source>
</evidence>
<accession>A0A9W6GGI1</accession>
<dbReference type="PANTHER" id="PTHR30087">
    <property type="entry name" value="INNER MEMBRANE PROTEIN"/>
    <property type="match status" value="1"/>
</dbReference>
<sequence length="306" mass="35363">MEHTLTDRMKIGISACMYGAKVRYNAKGWDMLGYLKRERANFLWTPVCPEVMSGMGVPRPPIKLVGGNGIDFWDGGAQIKNRHGRNVSSMMRAGAKACMETLERADVDAYIFMEGSPSCGVYRTTLKNQRLGKPPGVFGALLLKKEIFLIPAADLQSPVKWWDWRRRLTAFTWLKRRDIDTVSDLFEIWHTLKFLCQEIDEKSSRELGHRIASFSKVTSLQEINRIRIEILELLRRPSDAKRVKQWLWKNYTHLKKIHGVEVEKVCPPETLRNMTHIAEEMLAVELEARREEKLFGSSPIDYRPSR</sequence>
<dbReference type="Proteomes" id="UP001144471">
    <property type="component" value="Unassembled WGS sequence"/>
</dbReference>
<dbReference type="AlphaFoldDB" id="A0A9W6GGI1"/>
<reference evidence="1" key="1">
    <citation type="submission" date="2022-12" db="EMBL/GenBank/DDBJ databases">
        <title>Reference genome sequencing for broad-spectrum identification of bacterial and archaeal isolates by mass spectrometry.</title>
        <authorList>
            <person name="Sekiguchi Y."/>
            <person name="Tourlousse D.M."/>
        </authorList>
    </citation>
    <scope>NUCLEOTIDE SEQUENCE</scope>
    <source>
        <strain evidence="1">10succ1</strain>
    </source>
</reference>
<comment type="caution">
    <text evidence="1">The sequence shown here is derived from an EMBL/GenBank/DDBJ whole genome shotgun (WGS) entry which is preliminary data.</text>
</comment>
<proteinExistence type="predicted"/>